<sequence length="225" mass="24756">MVIDQVQTAADERGQTASLASMAYQQIKDRLIMLDIRPGEPINDVGLAAELGVGRTPVREALKRLETDHLVVSYPRRGTFATVVDVTELGSISDLRQLLEPHAARRAAENATPAARAELRETAAAIRHLRVVDGDRTTFIGEDMAVHKLIYRCTGNAHLEDVLIRYDNLATRIWCLVIDKLPDLGDHVKEHSSLLEAIADGDAETAAGLARDHVIGFEQAIRRVL</sequence>
<evidence type="ECO:0000256" key="1">
    <source>
        <dbReference type="ARBA" id="ARBA00023015"/>
    </source>
</evidence>
<organism evidence="5 6">
    <name type="scientific">Microlunatus ginsengisoli</name>
    <dbReference type="NCBI Taxonomy" id="363863"/>
    <lineage>
        <taxon>Bacteria</taxon>
        <taxon>Bacillati</taxon>
        <taxon>Actinomycetota</taxon>
        <taxon>Actinomycetes</taxon>
        <taxon>Propionibacteriales</taxon>
        <taxon>Propionibacteriaceae</taxon>
        <taxon>Microlunatus</taxon>
    </lineage>
</organism>
<evidence type="ECO:0000259" key="4">
    <source>
        <dbReference type="PROSITE" id="PS50949"/>
    </source>
</evidence>
<keyword evidence="1" id="KW-0805">Transcription regulation</keyword>
<dbReference type="PANTHER" id="PTHR43537">
    <property type="entry name" value="TRANSCRIPTIONAL REGULATOR, GNTR FAMILY"/>
    <property type="match status" value="1"/>
</dbReference>
<dbReference type="Pfam" id="PF00392">
    <property type="entry name" value="GntR"/>
    <property type="match status" value="1"/>
</dbReference>
<dbReference type="Gene3D" id="1.10.10.10">
    <property type="entry name" value="Winged helix-like DNA-binding domain superfamily/Winged helix DNA-binding domain"/>
    <property type="match status" value="1"/>
</dbReference>
<feature type="domain" description="HTH gntR-type" evidence="4">
    <location>
        <begin position="17"/>
        <end position="84"/>
    </location>
</feature>
<dbReference type="Proteomes" id="UP001501490">
    <property type="component" value="Unassembled WGS sequence"/>
</dbReference>
<reference evidence="6" key="1">
    <citation type="journal article" date="2019" name="Int. J. Syst. Evol. Microbiol.">
        <title>The Global Catalogue of Microorganisms (GCM) 10K type strain sequencing project: providing services to taxonomists for standard genome sequencing and annotation.</title>
        <authorList>
            <consortium name="The Broad Institute Genomics Platform"/>
            <consortium name="The Broad Institute Genome Sequencing Center for Infectious Disease"/>
            <person name="Wu L."/>
            <person name="Ma J."/>
        </authorList>
    </citation>
    <scope>NUCLEOTIDE SEQUENCE [LARGE SCALE GENOMIC DNA]</scope>
    <source>
        <strain evidence="6">JCM 16929</strain>
    </source>
</reference>
<keyword evidence="2" id="KW-0238">DNA-binding</keyword>
<protein>
    <submittedName>
        <fullName evidence="5">GntR family transcriptional regulator</fullName>
    </submittedName>
</protein>
<evidence type="ECO:0000313" key="5">
    <source>
        <dbReference type="EMBL" id="GAA3641988.1"/>
    </source>
</evidence>
<dbReference type="SUPFAM" id="SSF46785">
    <property type="entry name" value="Winged helix' DNA-binding domain"/>
    <property type="match status" value="1"/>
</dbReference>
<dbReference type="SMART" id="SM00345">
    <property type="entry name" value="HTH_GNTR"/>
    <property type="match status" value="1"/>
</dbReference>
<comment type="caution">
    <text evidence="5">The sequence shown here is derived from an EMBL/GenBank/DDBJ whole genome shotgun (WGS) entry which is preliminary data.</text>
</comment>
<dbReference type="InterPro" id="IPR011711">
    <property type="entry name" value="GntR_C"/>
</dbReference>
<dbReference type="SUPFAM" id="SSF48008">
    <property type="entry name" value="GntR ligand-binding domain-like"/>
    <property type="match status" value="1"/>
</dbReference>
<dbReference type="Gene3D" id="1.20.120.530">
    <property type="entry name" value="GntR ligand-binding domain-like"/>
    <property type="match status" value="1"/>
</dbReference>
<dbReference type="CDD" id="cd07377">
    <property type="entry name" value="WHTH_GntR"/>
    <property type="match status" value="1"/>
</dbReference>
<dbReference type="InterPro" id="IPR036388">
    <property type="entry name" value="WH-like_DNA-bd_sf"/>
</dbReference>
<gene>
    <name evidence="5" type="ORF">GCM10022236_50780</name>
</gene>
<name>A0ABP7AWW8_9ACTN</name>
<evidence type="ECO:0000256" key="2">
    <source>
        <dbReference type="ARBA" id="ARBA00023125"/>
    </source>
</evidence>
<evidence type="ECO:0000313" key="6">
    <source>
        <dbReference type="Proteomes" id="UP001501490"/>
    </source>
</evidence>
<dbReference type="PANTHER" id="PTHR43537:SF45">
    <property type="entry name" value="GNTR FAMILY REGULATORY PROTEIN"/>
    <property type="match status" value="1"/>
</dbReference>
<proteinExistence type="predicted"/>
<keyword evidence="3" id="KW-0804">Transcription</keyword>
<evidence type="ECO:0000256" key="3">
    <source>
        <dbReference type="ARBA" id="ARBA00023163"/>
    </source>
</evidence>
<dbReference type="EMBL" id="BAABAB010000052">
    <property type="protein sequence ID" value="GAA3641988.1"/>
    <property type="molecule type" value="Genomic_DNA"/>
</dbReference>
<accession>A0ABP7AWW8</accession>
<dbReference type="InterPro" id="IPR000524">
    <property type="entry name" value="Tscrpt_reg_HTH_GntR"/>
</dbReference>
<keyword evidence="6" id="KW-1185">Reference proteome</keyword>
<dbReference type="Pfam" id="PF07729">
    <property type="entry name" value="FCD"/>
    <property type="match status" value="1"/>
</dbReference>
<dbReference type="InterPro" id="IPR008920">
    <property type="entry name" value="TF_FadR/GntR_C"/>
</dbReference>
<dbReference type="SMART" id="SM00895">
    <property type="entry name" value="FCD"/>
    <property type="match status" value="1"/>
</dbReference>
<dbReference type="PROSITE" id="PS50949">
    <property type="entry name" value="HTH_GNTR"/>
    <property type="match status" value="1"/>
</dbReference>
<dbReference type="InterPro" id="IPR036390">
    <property type="entry name" value="WH_DNA-bd_sf"/>
</dbReference>